<name>X0UG94_9ZZZZ</name>
<feature type="region of interest" description="Disordered" evidence="1">
    <location>
        <begin position="208"/>
        <end position="236"/>
    </location>
</feature>
<protein>
    <submittedName>
        <fullName evidence="2">Uncharacterized protein</fullName>
    </submittedName>
</protein>
<gene>
    <name evidence="2" type="ORF">S01H1_20446</name>
</gene>
<proteinExistence type="predicted"/>
<organism evidence="2">
    <name type="scientific">marine sediment metagenome</name>
    <dbReference type="NCBI Taxonomy" id="412755"/>
    <lineage>
        <taxon>unclassified sequences</taxon>
        <taxon>metagenomes</taxon>
        <taxon>ecological metagenomes</taxon>
    </lineage>
</organism>
<dbReference type="EMBL" id="BARS01011188">
    <property type="protein sequence ID" value="GAF99422.1"/>
    <property type="molecule type" value="Genomic_DNA"/>
</dbReference>
<sequence length="236" mass="26844">DLKQMSTVLAAYYIDSDTFPPDLYDVLKGKDLDINPDTDEQTPSDLFYMKRLNLGSQKDAAFYDKASQPRKPFVYIPVYSKNVDVVDRFLRNQGDIAQYTPYMAMYSAIENNLISSLRLPSDAVPPRFDLWVLLSTGTRDPDQLYGGLNPAMWIERDTNIDLTDNDGVPDTDELDRMRMYRLTAYVLATLDKDDNGYLDYDFRTRSKQLGPRLPDGQFEPLPNGGNRDGPIIAMGP</sequence>
<evidence type="ECO:0000256" key="1">
    <source>
        <dbReference type="SAM" id="MobiDB-lite"/>
    </source>
</evidence>
<evidence type="ECO:0000313" key="2">
    <source>
        <dbReference type="EMBL" id="GAF99422.1"/>
    </source>
</evidence>
<comment type="caution">
    <text evidence="2">The sequence shown here is derived from an EMBL/GenBank/DDBJ whole genome shotgun (WGS) entry which is preliminary data.</text>
</comment>
<feature type="non-terminal residue" evidence="2">
    <location>
        <position position="1"/>
    </location>
</feature>
<reference evidence="2" key="1">
    <citation type="journal article" date="2014" name="Front. Microbiol.">
        <title>High frequency of phylogenetically diverse reductive dehalogenase-homologous genes in deep subseafloor sedimentary metagenomes.</title>
        <authorList>
            <person name="Kawai M."/>
            <person name="Futagami T."/>
            <person name="Toyoda A."/>
            <person name="Takaki Y."/>
            <person name="Nishi S."/>
            <person name="Hori S."/>
            <person name="Arai W."/>
            <person name="Tsubouchi T."/>
            <person name="Morono Y."/>
            <person name="Uchiyama I."/>
            <person name="Ito T."/>
            <person name="Fujiyama A."/>
            <person name="Inagaki F."/>
            <person name="Takami H."/>
        </authorList>
    </citation>
    <scope>NUCLEOTIDE SEQUENCE</scope>
    <source>
        <strain evidence="2">Expedition CK06-06</strain>
    </source>
</reference>
<dbReference type="AlphaFoldDB" id="X0UG94"/>
<accession>X0UG94</accession>